<sequence>MQARLLAVAVTVAVVMAMPMPQLTAQPTPQLTAQPTPQLTAQSTPQLTAQPTPQVTPQPSTQPRVTLEEAFMNRTSVEAVVDCFIDNTRCDAEQVKIRGDTLDSACACLAPVHGGDFRPCPVVLLAPARSSRGEPAGEARRRGCAPLIATARALPPCLLVLVPAVTFCIARMMLAKTGLLVNGRALVPAQSFSLTTGATACGATSGGVYTRAHLTERAMAAMMNMGRCPATLCTEQQQLEMTRAMELLQEQHKDLWIKLLISMFDLDLP</sequence>
<comment type="caution">
    <text evidence="3">The sequence shown here is derived from an EMBL/GenBank/DDBJ whole genome shotgun (WGS) entry which is preliminary data.</text>
</comment>
<keyword evidence="2" id="KW-0732">Signal</keyword>
<evidence type="ECO:0000256" key="2">
    <source>
        <dbReference type="SAM" id="SignalP"/>
    </source>
</evidence>
<evidence type="ECO:0000313" key="3">
    <source>
        <dbReference type="EMBL" id="KAK8392331.1"/>
    </source>
</evidence>
<feature type="region of interest" description="Disordered" evidence="1">
    <location>
        <begin position="26"/>
        <end position="61"/>
    </location>
</feature>
<evidence type="ECO:0000313" key="4">
    <source>
        <dbReference type="Proteomes" id="UP001487740"/>
    </source>
</evidence>
<dbReference type="AlphaFoldDB" id="A0AAW0U090"/>
<evidence type="ECO:0000256" key="1">
    <source>
        <dbReference type="SAM" id="MobiDB-lite"/>
    </source>
</evidence>
<organism evidence="3 4">
    <name type="scientific">Scylla paramamosain</name>
    <name type="common">Mud crab</name>
    <dbReference type="NCBI Taxonomy" id="85552"/>
    <lineage>
        <taxon>Eukaryota</taxon>
        <taxon>Metazoa</taxon>
        <taxon>Ecdysozoa</taxon>
        <taxon>Arthropoda</taxon>
        <taxon>Crustacea</taxon>
        <taxon>Multicrustacea</taxon>
        <taxon>Malacostraca</taxon>
        <taxon>Eumalacostraca</taxon>
        <taxon>Eucarida</taxon>
        <taxon>Decapoda</taxon>
        <taxon>Pleocyemata</taxon>
        <taxon>Brachyura</taxon>
        <taxon>Eubrachyura</taxon>
        <taxon>Portunoidea</taxon>
        <taxon>Portunidae</taxon>
        <taxon>Portuninae</taxon>
        <taxon>Scylla</taxon>
    </lineage>
</organism>
<feature type="signal peptide" evidence="2">
    <location>
        <begin position="1"/>
        <end position="17"/>
    </location>
</feature>
<name>A0AAW0U090_SCYPA</name>
<dbReference type="EMBL" id="JARAKH010000023">
    <property type="protein sequence ID" value="KAK8392331.1"/>
    <property type="molecule type" value="Genomic_DNA"/>
</dbReference>
<reference evidence="3 4" key="1">
    <citation type="submission" date="2023-03" db="EMBL/GenBank/DDBJ databases">
        <title>High-quality genome of Scylla paramamosain provides insights in environmental adaptation.</title>
        <authorList>
            <person name="Zhang L."/>
        </authorList>
    </citation>
    <scope>NUCLEOTIDE SEQUENCE [LARGE SCALE GENOMIC DNA]</scope>
    <source>
        <strain evidence="3">LZ_2023a</strain>
        <tissue evidence="3">Muscle</tissue>
    </source>
</reference>
<gene>
    <name evidence="3" type="ORF">O3P69_017719</name>
</gene>
<keyword evidence="4" id="KW-1185">Reference proteome</keyword>
<accession>A0AAW0U090</accession>
<dbReference type="Proteomes" id="UP001487740">
    <property type="component" value="Unassembled WGS sequence"/>
</dbReference>
<proteinExistence type="predicted"/>
<protein>
    <submittedName>
        <fullName evidence="3">Uncharacterized protein</fullName>
    </submittedName>
</protein>
<feature type="chain" id="PRO_5043474823" evidence="2">
    <location>
        <begin position="18"/>
        <end position="269"/>
    </location>
</feature>